<evidence type="ECO:0000313" key="8">
    <source>
        <dbReference type="Proteomes" id="UP000001595"/>
    </source>
</evidence>
<keyword evidence="3" id="KW-0325">Glycoprotein</keyword>
<dbReference type="CDD" id="cd00054">
    <property type="entry name" value="EGF_CA"/>
    <property type="match status" value="1"/>
</dbReference>
<dbReference type="HOGENOM" id="CLU_055944_0_0_1"/>
<dbReference type="PROSITE" id="PS50026">
    <property type="entry name" value="EGF_3"/>
    <property type="match status" value="4"/>
</dbReference>
<dbReference type="PROSITE" id="PS01186">
    <property type="entry name" value="EGF_2"/>
    <property type="match status" value="1"/>
</dbReference>
<reference evidence="7" key="2">
    <citation type="submission" date="2012-02" db="UniProtKB">
        <authorList>
            <consortium name="Ensembl"/>
        </authorList>
    </citation>
    <scope>IDENTIFICATION</scope>
</reference>
<feature type="disulfide bond" evidence="4">
    <location>
        <begin position="381"/>
        <end position="390"/>
    </location>
</feature>
<protein>
    <submittedName>
        <fullName evidence="7">Protein eyes shut homolog</fullName>
    </submittedName>
</protein>
<evidence type="ECO:0000313" key="7">
    <source>
        <dbReference type="Ensembl" id="ENSPPYP00000018737"/>
    </source>
</evidence>
<name>H2PJH4_PONAB</name>
<dbReference type="InterPro" id="IPR050372">
    <property type="entry name" value="Neurexin-related_CASP"/>
</dbReference>
<dbReference type="PANTHER" id="PTHR15036:SF93">
    <property type="entry name" value="EYS PROTEIN"/>
    <property type="match status" value="1"/>
</dbReference>
<keyword evidence="1" id="KW-0677">Repeat</keyword>
<keyword evidence="2 4" id="KW-1015">Disulfide bond</keyword>
<dbReference type="FunFam" id="2.60.120.200:FF:000210">
    <property type="entry name" value="Protein eyes shut homolog"/>
    <property type="match status" value="1"/>
</dbReference>
<evidence type="ECO:0000256" key="2">
    <source>
        <dbReference type="ARBA" id="ARBA00023157"/>
    </source>
</evidence>
<dbReference type="InParanoid" id="H2PJH4"/>
<dbReference type="PANTHER" id="PTHR15036">
    <property type="entry name" value="PIKACHURIN-LIKE PROTEIN"/>
    <property type="match status" value="1"/>
</dbReference>
<dbReference type="Ensembl" id="ENSPPYT00000019479">
    <property type="protein sequence ID" value="ENSPPYP00000018737"/>
    <property type="gene ID" value="ENSPPYG00000016746"/>
</dbReference>
<feature type="domain" description="Laminin G" evidence="5">
    <location>
        <begin position="165"/>
        <end position="354"/>
    </location>
</feature>
<proteinExistence type="predicted"/>
<dbReference type="SUPFAM" id="SSF57196">
    <property type="entry name" value="EGF/Laminin"/>
    <property type="match status" value="3"/>
</dbReference>
<dbReference type="GeneTree" id="ENSGT00940000163729"/>
<evidence type="ECO:0000256" key="3">
    <source>
        <dbReference type="ARBA" id="ARBA00023180"/>
    </source>
</evidence>
<evidence type="ECO:0000256" key="4">
    <source>
        <dbReference type="PROSITE-ProRule" id="PRU00076"/>
    </source>
</evidence>
<dbReference type="Pfam" id="PF00008">
    <property type="entry name" value="EGF"/>
    <property type="match status" value="2"/>
</dbReference>
<dbReference type="InterPro" id="IPR000742">
    <property type="entry name" value="EGF"/>
</dbReference>
<dbReference type="PROSITE" id="PS50025">
    <property type="entry name" value="LAM_G_DOMAIN"/>
    <property type="match status" value="2"/>
</dbReference>
<accession>H2PJH4</accession>
<dbReference type="Gene3D" id="2.60.120.200">
    <property type="match status" value="2"/>
</dbReference>
<feature type="domain" description="EGF-like" evidence="6">
    <location>
        <begin position="355"/>
        <end position="391"/>
    </location>
</feature>
<dbReference type="Pfam" id="PF02210">
    <property type="entry name" value="Laminin_G_2"/>
    <property type="match status" value="1"/>
</dbReference>
<reference evidence="7 8" key="1">
    <citation type="submission" date="2008-02" db="EMBL/GenBank/DDBJ databases">
        <title>A 6x draft sequence assembly of the Pongo pygmaeus abelii genome.</title>
        <authorList>
            <person name="Wilson R.K."/>
            <person name="Mardis E."/>
        </authorList>
    </citation>
    <scope>NUCLEOTIDE SEQUENCE [LARGE SCALE GENOMIC DNA]</scope>
</reference>
<organism evidence="7 8">
    <name type="scientific">Pongo abelii</name>
    <name type="common">Sumatran orangutan</name>
    <name type="synonym">Pongo pygmaeus abelii</name>
    <dbReference type="NCBI Taxonomy" id="9601"/>
    <lineage>
        <taxon>Eukaryota</taxon>
        <taxon>Metazoa</taxon>
        <taxon>Chordata</taxon>
        <taxon>Craniata</taxon>
        <taxon>Vertebrata</taxon>
        <taxon>Euteleostomi</taxon>
        <taxon>Mammalia</taxon>
        <taxon>Eutheria</taxon>
        <taxon>Euarchontoglires</taxon>
        <taxon>Primates</taxon>
        <taxon>Haplorrhini</taxon>
        <taxon>Catarrhini</taxon>
        <taxon>Hominidae</taxon>
        <taxon>Pongo</taxon>
    </lineage>
</organism>
<dbReference type="SUPFAM" id="SSF49899">
    <property type="entry name" value="Concanavalin A-like lectins/glucanases"/>
    <property type="match status" value="2"/>
</dbReference>
<dbReference type="SMART" id="SM00181">
    <property type="entry name" value="EGF"/>
    <property type="match status" value="4"/>
</dbReference>
<dbReference type="PROSITE" id="PS00022">
    <property type="entry name" value="EGF_1"/>
    <property type="match status" value="3"/>
</dbReference>
<evidence type="ECO:0000259" key="6">
    <source>
        <dbReference type="PROSITE" id="PS50026"/>
    </source>
</evidence>
<comment type="caution">
    <text evidence="4">Lacks conserved residue(s) required for the propagation of feature annotation.</text>
</comment>
<feature type="domain" description="EGF-like" evidence="6">
    <location>
        <begin position="81"/>
        <end position="114"/>
    </location>
</feature>
<dbReference type="FunFam" id="2.10.25.10:FF:000747">
    <property type="entry name" value="Protein eyes shut homolog"/>
    <property type="match status" value="1"/>
</dbReference>
<dbReference type="CDD" id="cd00110">
    <property type="entry name" value="LamG"/>
    <property type="match status" value="1"/>
</dbReference>
<dbReference type="SMART" id="SM00282">
    <property type="entry name" value="LamG"/>
    <property type="match status" value="1"/>
</dbReference>
<gene>
    <name evidence="7" type="primary">EYS</name>
</gene>
<dbReference type="Gene3D" id="2.10.25.10">
    <property type="entry name" value="Laminin"/>
    <property type="match status" value="4"/>
</dbReference>
<evidence type="ECO:0000259" key="5">
    <source>
        <dbReference type="PROSITE" id="PS50025"/>
    </source>
</evidence>
<feature type="domain" description="EGF-like" evidence="6">
    <location>
        <begin position="393"/>
        <end position="434"/>
    </location>
</feature>
<feature type="domain" description="EGF-like" evidence="6">
    <location>
        <begin position="117"/>
        <end position="154"/>
    </location>
</feature>
<dbReference type="Proteomes" id="UP000001595">
    <property type="component" value="Chromosome 6"/>
</dbReference>
<feature type="disulfide bond" evidence="4">
    <location>
        <begin position="424"/>
        <end position="433"/>
    </location>
</feature>
<sequence length="446" mass="48612">MIEMTADGKPPVQKKDTEISQASQAYFESMFLGHIPANVQIHKKSGPVYGFRGCILDLQVNNKEFFIIDEARHGKNIENCHVPWCAHHLCRNNGTCISDNENLFCECPRLYSGKLCQFASCENNPCGNGATCVPKSGTDIVCLCPYGRSGPLCTDAINITQPRFSGTDAFGYTSFLAYSRISDISFHYEFHLKFQLANNHSALQNNLIFFTGQKGHGLNGDDFLAVGLLNGSVVYSYNLGSGIASIRSEPLNLSLGVHTVHLGKFFQGWLKVDDHKNKSIIAPGRLAGLNVFSQFYVGGYSEYTPDLLPNGADFKNGFQGCIFTLQVRTEKDGHFRGLGNPEGHPNAGRSVGQCHASPCSLMKCGNGGTCIESGTSVYCNCTTGWKGAFCTETVSTCDPEHDPPHHCSRGATCISLPHGYTCFCPLGTTGIYCEQGHQFIGKDVFK</sequence>
<evidence type="ECO:0000256" key="1">
    <source>
        <dbReference type="ARBA" id="ARBA00022737"/>
    </source>
</evidence>
<feature type="disulfide bond" evidence="4">
    <location>
        <begin position="144"/>
        <end position="153"/>
    </location>
</feature>
<dbReference type="InterPro" id="IPR013320">
    <property type="entry name" value="ConA-like_dom_sf"/>
</dbReference>
<keyword evidence="8" id="KW-1185">Reference proteome</keyword>
<feature type="domain" description="Laminin G" evidence="5">
    <location>
        <begin position="1"/>
        <end position="85"/>
    </location>
</feature>
<keyword evidence="4" id="KW-0245">EGF-like domain</keyword>
<dbReference type="FunFam" id="2.10.25.10:FF:000591">
    <property type="entry name" value="Protein eyes shut homolog"/>
    <property type="match status" value="1"/>
</dbReference>
<dbReference type="AlphaFoldDB" id="H2PJH4"/>
<dbReference type="InterPro" id="IPR001791">
    <property type="entry name" value="Laminin_G"/>
</dbReference>